<feature type="domain" description="NodB homology" evidence="2">
    <location>
        <begin position="27"/>
        <end position="211"/>
    </location>
</feature>
<reference evidence="3 4" key="1">
    <citation type="journal article" date="2019" name="Int. J. Syst. Evol. Microbiol.">
        <title>The Global Catalogue of Microorganisms (GCM) 10K type strain sequencing project: providing services to taxonomists for standard genome sequencing and annotation.</title>
        <authorList>
            <consortium name="The Broad Institute Genomics Platform"/>
            <consortium name="The Broad Institute Genome Sequencing Center for Infectious Disease"/>
            <person name="Wu L."/>
            <person name="Ma J."/>
        </authorList>
    </citation>
    <scope>NUCLEOTIDE SEQUENCE [LARGE SCALE GENOMIC DNA]</scope>
    <source>
        <strain evidence="3 4">JCM 16021</strain>
    </source>
</reference>
<feature type="chain" id="PRO_5046296402" description="NodB homology domain-containing protein" evidence="1">
    <location>
        <begin position="24"/>
        <end position="237"/>
    </location>
</feature>
<dbReference type="EMBL" id="BAAAQQ010000012">
    <property type="protein sequence ID" value="GAA2127198.1"/>
    <property type="molecule type" value="Genomic_DNA"/>
</dbReference>
<dbReference type="SUPFAM" id="SSF88713">
    <property type="entry name" value="Glycoside hydrolase/deacetylase"/>
    <property type="match status" value="1"/>
</dbReference>
<sequence length="237" mass="25604">MTSPRRVAAHLLTPLLGSGVAVAPHGDAVVLTFDDGPTPGETDRILPVLADRGATATFFVLVNRARREPALLREVLAAGHEVALHGPDHRRITGFRADQVGRRTRGATRELEDLAGVGVRWFRPPYGRQRMSDVLAVRAGGVVPVLWEAGMYDWADLPDDERLEKGLGEAGPGSVVLMHDGFAGPDDGVDDGPEPEVDRPLLVSRTLDRLADRGLSAHSLRAGLTRGDLVKRLRFGR</sequence>
<protein>
    <recommendedName>
        <fullName evidence="2">NodB homology domain-containing protein</fullName>
    </recommendedName>
</protein>
<evidence type="ECO:0000313" key="3">
    <source>
        <dbReference type="EMBL" id="GAA2127198.1"/>
    </source>
</evidence>
<gene>
    <name evidence="3" type="ORF">GCM10009843_26380</name>
</gene>
<keyword evidence="1" id="KW-0732">Signal</keyword>
<dbReference type="InterPro" id="IPR011330">
    <property type="entry name" value="Glyco_hydro/deAcase_b/a-brl"/>
</dbReference>
<organism evidence="3 4">
    <name type="scientific">Nocardioides bigeumensis</name>
    <dbReference type="NCBI Taxonomy" id="433657"/>
    <lineage>
        <taxon>Bacteria</taxon>
        <taxon>Bacillati</taxon>
        <taxon>Actinomycetota</taxon>
        <taxon>Actinomycetes</taxon>
        <taxon>Propionibacteriales</taxon>
        <taxon>Nocardioidaceae</taxon>
        <taxon>Nocardioides</taxon>
    </lineage>
</organism>
<name>A0ABN2YH74_9ACTN</name>
<dbReference type="PROSITE" id="PS51677">
    <property type="entry name" value="NODB"/>
    <property type="match status" value="1"/>
</dbReference>
<dbReference type="CDD" id="cd10917">
    <property type="entry name" value="CE4_NodB_like_6s_7s"/>
    <property type="match status" value="1"/>
</dbReference>
<dbReference type="Proteomes" id="UP001500575">
    <property type="component" value="Unassembled WGS sequence"/>
</dbReference>
<evidence type="ECO:0000259" key="2">
    <source>
        <dbReference type="PROSITE" id="PS51677"/>
    </source>
</evidence>
<comment type="caution">
    <text evidence="3">The sequence shown here is derived from an EMBL/GenBank/DDBJ whole genome shotgun (WGS) entry which is preliminary data.</text>
</comment>
<evidence type="ECO:0000256" key="1">
    <source>
        <dbReference type="SAM" id="SignalP"/>
    </source>
</evidence>
<dbReference type="PANTHER" id="PTHR10587">
    <property type="entry name" value="GLYCOSYL TRANSFERASE-RELATED"/>
    <property type="match status" value="1"/>
</dbReference>
<dbReference type="Gene3D" id="3.20.20.370">
    <property type="entry name" value="Glycoside hydrolase/deacetylase"/>
    <property type="match status" value="1"/>
</dbReference>
<accession>A0ABN2YH74</accession>
<feature type="signal peptide" evidence="1">
    <location>
        <begin position="1"/>
        <end position="23"/>
    </location>
</feature>
<dbReference type="PANTHER" id="PTHR10587:SF137">
    <property type="entry name" value="4-DEOXY-4-FORMAMIDO-L-ARABINOSE-PHOSPHOUNDECAPRENOL DEFORMYLASE ARND-RELATED"/>
    <property type="match status" value="1"/>
</dbReference>
<proteinExistence type="predicted"/>
<evidence type="ECO:0000313" key="4">
    <source>
        <dbReference type="Proteomes" id="UP001500575"/>
    </source>
</evidence>
<dbReference type="Pfam" id="PF01522">
    <property type="entry name" value="Polysacc_deac_1"/>
    <property type="match status" value="1"/>
</dbReference>
<dbReference type="InterPro" id="IPR002509">
    <property type="entry name" value="NODB_dom"/>
</dbReference>
<keyword evidence="4" id="KW-1185">Reference proteome</keyword>
<dbReference type="RefSeq" id="WP_344304223.1">
    <property type="nucleotide sequence ID" value="NZ_BAAAQQ010000012.1"/>
</dbReference>
<dbReference type="InterPro" id="IPR050248">
    <property type="entry name" value="Polysacc_deacetylase_ArnD"/>
</dbReference>